<evidence type="ECO:0000259" key="16">
    <source>
        <dbReference type="PROSITE" id="PS51163"/>
    </source>
</evidence>
<name>A0A0N5AZ83_9BILA</name>
<dbReference type="AlphaFoldDB" id="A0A0N5AZ83"/>
<evidence type="ECO:0000256" key="12">
    <source>
        <dbReference type="ARBA" id="ARBA00023136"/>
    </source>
</evidence>
<dbReference type="Pfam" id="PF01300">
    <property type="entry name" value="Sua5_yciO_yrdC"/>
    <property type="match status" value="1"/>
</dbReference>
<comment type="function">
    <text evidence="14">Cytoplasmic and mitochondrial threonylcarbamoyl-AMP synthase required for the formation of a threonylcarbamoyl group on adenosine at position 37 (t(6)A37) in tRNAs that read codons beginning with adenine. Catalyzes the conversion of L-threonine, HCO(3)(-)/CO(2) and ATP to give threonylcarbamoyl-AMP (TC-AMP) as the acyladenylate intermediate, with the release of diphosphate. Participates in t(6)A37 formation in cytoplasmic and mitochondrial tRNAs. May regulate the activity of some transporters.</text>
</comment>
<dbReference type="GO" id="GO:0003725">
    <property type="term" value="F:double-stranded RNA binding"/>
    <property type="evidence" value="ECO:0007669"/>
    <property type="project" value="InterPro"/>
</dbReference>
<feature type="domain" description="YrdC-like" evidence="16">
    <location>
        <begin position="13"/>
        <end position="199"/>
    </location>
</feature>
<dbReference type="SUPFAM" id="SSF55821">
    <property type="entry name" value="YrdC/RibB"/>
    <property type="match status" value="1"/>
</dbReference>
<dbReference type="WBParaSite" id="SMUV_0001030401-mRNA-1">
    <property type="protein sequence ID" value="SMUV_0001030401-mRNA-1"/>
    <property type="gene ID" value="SMUV_0001030401"/>
</dbReference>
<dbReference type="PROSITE" id="PS51163">
    <property type="entry name" value="YRDC"/>
    <property type="match status" value="1"/>
</dbReference>
<evidence type="ECO:0000256" key="7">
    <source>
        <dbReference type="ARBA" id="ARBA00022475"/>
    </source>
</evidence>
<evidence type="ECO:0000256" key="4">
    <source>
        <dbReference type="ARBA" id="ARBA00007663"/>
    </source>
</evidence>
<accession>A0A0N5AZ83</accession>
<dbReference type="FunFam" id="3.90.870.10:FF:000007">
    <property type="entry name" value="YrdC N6-threonylcarbamoyltransferase domain containing"/>
    <property type="match status" value="1"/>
</dbReference>
<dbReference type="STRING" id="451379.A0A0N5AZ83"/>
<evidence type="ECO:0000256" key="3">
    <source>
        <dbReference type="ARBA" id="ARBA00004496"/>
    </source>
</evidence>
<keyword evidence="10" id="KW-0809">Transit peptide</keyword>
<evidence type="ECO:0000256" key="14">
    <source>
        <dbReference type="ARBA" id="ARBA00058524"/>
    </source>
</evidence>
<reference evidence="18" key="1">
    <citation type="submission" date="2017-02" db="UniProtKB">
        <authorList>
            <consortium name="WormBaseParasite"/>
        </authorList>
    </citation>
    <scope>IDENTIFICATION</scope>
</reference>
<evidence type="ECO:0000256" key="2">
    <source>
        <dbReference type="ARBA" id="ARBA00004202"/>
    </source>
</evidence>
<keyword evidence="8" id="KW-0963">Cytoplasm</keyword>
<dbReference type="GO" id="GO:0000049">
    <property type="term" value="F:tRNA binding"/>
    <property type="evidence" value="ECO:0007669"/>
    <property type="project" value="TreeGrafter"/>
</dbReference>
<keyword evidence="7" id="KW-1003">Cell membrane</keyword>
<keyword evidence="12" id="KW-0472">Membrane</keyword>
<evidence type="ECO:0000256" key="9">
    <source>
        <dbReference type="ARBA" id="ARBA00022679"/>
    </source>
</evidence>
<comment type="subunit">
    <text evidence="15">Interacts with RSC1A1.</text>
</comment>
<dbReference type="GO" id="GO:0006450">
    <property type="term" value="P:regulation of translational fidelity"/>
    <property type="evidence" value="ECO:0007669"/>
    <property type="project" value="TreeGrafter"/>
</dbReference>
<evidence type="ECO:0000256" key="1">
    <source>
        <dbReference type="ARBA" id="ARBA00004173"/>
    </source>
</evidence>
<dbReference type="GO" id="GO:0005886">
    <property type="term" value="C:plasma membrane"/>
    <property type="evidence" value="ECO:0007669"/>
    <property type="project" value="UniProtKB-SubCell"/>
</dbReference>
<comment type="catalytic activity">
    <reaction evidence="13">
        <text>L-threonine + hydrogencarbonate + ATP = L-threonylcarbamoyladenylate + diphosphate + H2O</text>
        <dbReference type="Rhea" id="RHEA:36407"/>
        <dbReference type="ChEBI" id="CHEBI:15377"/>
        <dbReference type="ChEBI" id="CHEBI:17544"/>
        <dbReference type="ChEBI" id="CHEBI:30616"/>
        <dbReference type="ChEBI" id="CHEBI:33019"/>
        <dbReference type="ChEBI" id="CHEBI:57926"/>
        <dbReference type="ChEBI" id="CHEBI:73682"/>
        <dbReference type="EC" id="2.7.7.87"/>
    </reaction>
</comment>
<dbReference type="Gene3D" id="3.90.870.10">
    <property type="entry name" value="DHBP synthase"/>
    <property type="match status" value="1"/>
</dbReference>
<dbReference type="EC" id="2.7.7.87" evidence="5"/>
<protein>
    <recommendedName>
        <fullName evidence="6">Threonylcarbamoyl-AMP synthase</fullName>
        <ecNumber evidence="5">2.7.7.87</ecNumber>
    </recommendedName>
</protein>
<organism evidence="17 18">
    <name type="scientific">Syphacia muris</name>
    <dbReference type="NCBI Taxonomy" id="451379"/>
    <lineage>
        <taxon>Eukaryota</taxon>
        <taxon>Metazoa</taxon>
        <taxon>Ecdysozoa</taxon>
        <taxon>Nematoda</taxon>
        <taxon>Chromadorea</taxon>
        <taxon>Rhabditida</taxon>
        <taxon>Spirurina</taxon>
        <taxon>Oxyuridomorpha</taxon>
        <taxon>Oxyuroidea</taxon>
        <taxon>Oxyuridae</taxon>
        <taxon>Syphacia</taxon>
    </lineage>
</organism>
<evidence type="ECO:0000313" key="17">
    <source>
        <dbReference type="Proteomes" id="UP000046393"/>
    </source>
</evidence>
<dbReference type="PANTHER" id="PTHR17490">
    <property type="entry name" value="SUA5"/>
    <property type="match status" value="1"/>
</dbReference>
<dbReference type="InterPro" id="IPR050156">
    <property type="entry name" value="TC-AMP_synthase_SUA5"/>
</dbReference>
<keyword evidence="11" id="KW-0496">Mitochondrion</keyword>
<evidence type="ECO:0000256" key="8">
    <source>
        <dbReference type="ARBA" id="ARBA00022490"/>
    </source>
</evidence>
<evidence type="ECO:0000256" key="5">
    <source>
        <dbReference type="ARBA" id="ARBA00012584"/>
    </source>
</evidence>
<dbReference type="InterPro" id="IPR017945">
    <property type="entry name" value="DHBP_synth_RibB-like_a/b_dom"/>
</dbReference>
<proteinExistence type="inferred from homology"/>
<evidence type="ECO:0000256" key="6">
    <source>
        <dbReference type="ARBA" id="ARBA00015492"/>
    </source>
</evidence>
<evidence type="ECO:0000256" key="15">
    <source>
        <dbReference type="ARBA" id="ARBA00063146"/>
    </source>
</evidence>
<evidence type="ECO:0000256" key="10">
    <source>
        <dbReference type="ARBA" id="ARBA00022946"/>
    </source>
</evidence>
<dbReference type="Proteomes" id="UP000046393">
    <property type="component" value="Unplaced"/>
</dbReference>
<comment type="subcellular location">
    <subcellularLocation>
        <location evidence="2">Cell membrane</location>
        <topology evidence="2">Peripheral membrane protein</topology>
    </subcellularLocation>
    <subcellularLocation>
        <location evidence="3">Cytoplasm</location>
    </subcellularLocation>
    <subcellularLocation>
        <location evidence="1">Mitochondrion</location>
    </subcellularLocation>
</comment>
<dbReference type="GO" id="GO:0005739">
    <property type="term" value="C:mitochondrion"/>
    <property type="evidence" value="ECO:0007669"/>
    <property type="project" value="UniProtKB-SubCell"/>
</dbReference>
<dbReference type="GO" id="GO:0061710">
    <property type="term" value="F:L-threonylcarbamoyladenylate synthase"/>
    <property type="evidence" value="ECO:0007669"/>
    <property type="project" value="UniProtKB-EC"/>
</dbReference>
<comment type="similarity">
    <text evidence="4">Belongs to the SUA5 family.</text>
</comment>
<evidence type="ECO:0000256" key="11">
    <source>
        <dbReference type="ARBA" id="ARBA00023128"/>
    </source>
</evidence>
<keyword evidence="9" id="KW-0808">Transferase</keyword>
<evidence type="ECO:0000256" key="13">
    <source>
        <dbReference type="ARBA" id="ARBA00048366"/>
    </source>
</evidence>
<dbReference type="InterPro" id="IPR006070">
    <property type="entry name" value="Sua5-like_dom"/>
</dbReference>
<dbReference type="PANTHER" id="PTHR17490:SF10">
    <property type="entry name" value="THREONYLCARBAMOYL-AMP SYNTHASE"/>
    <property type="match status" value="1"/>
</dbReference>
<evidence type="ECO:0000313" key="18">
    <source>
        <dbReference type="WBParaSite" id="SMUV_0001030401-mRNA-1"/>
    </source>
</evidence>
<keyword evidence="17" id="KW-1185">Reference proteome</keyword>
<sequence>MAPIVRLSETTLEKAVSAAAAVLFNGGIIAIPTDTLYGLVCTLNNFDKLYTIKRRSLLKPLGLLISDIDNIKKWCAHCPDDYVLHRLLPGPVTLLFPRLPALPPNFNPGHKSVGIRIPKNEFVTKLTKRFEYLKEMSKNVKVSISRFYYKDFRELWPKIDLIIDGGQILDADGNICRSGSTVVNLCNSGTYSIVRDGIARAATEFVLRDCGLIGATDGD</sequence>